<evidence type="ECO:0000313" key="2">
    <source>
        <dbReference type="Proteomes" id="UP001215280"/>
    </source>
</evidence>
<gene>
    <name evidence="1" type="ORF">DFH07DRAFT_397928</name>
</gene>
<dbReference type="AlphaFoldDB" id="A0AAD7JEF2"/>
<evidence type="ECO:0000313" key="1">
    <source>
        <dbReference type="EMBL" id="KAJ7763116.1"/>
    </source>
</evidence>
<name>A0AAD7JEF2_9AGAR</name>
<reference evidence="1" key="1">
    <citation type="submission" date="2023-03" db="EMBL/GenBank/DDBJ databases">
        <title>Massive genome expansion in bonnet fungi (Mycena s.s.) driven by repeated elements and novel gene families across ecological guilds.</title>
        <authorList>
            <consortium name="Lawrence Berkeley National Laboratory"/>
            <person name="Harder C.B."/>
            <person name="Miyauchi S."/>
            <person name="Viragh M."/>
            <person name="Kuo A."/>
            <person name="Thoen E."/>
            <person name="Andreopoulos B."/>
            <person name="Lu D."/>
            <person name="Skrede I."/>
            <person name="Drula E."/>
            <person name="Henrissat B."/>
            <person name="Morin E."/>
            <person name="Kohler A."/>
            <person name="Barry K."/>
            <person name="LaButti K."/>
            <person name="Morin E."/>
            <person name="Salamov A."/>
            <person name="Lipzen A."/>
            <person name="Mereny Z."/>
            <person name="Hegedus B."/>
            <person name="Baldrian P."/>
            <person name="Stursova M."/>
            <person name="Weitz H."/>
            <person name="Taylor A."/>
            <person name="Grigoriev I.V."/>
            <person name="Nagy L.G."/>
            <person name="Martin F."/>
            <person name="Kauserud H."/>
        </authorList>
    </citation>
    <scope>NUCLEOTIDE SEQUENCE</scope>
    <source>
        <strain evidence="1">CBHHK188m</strain>
    </source>
</reference>
<feature type="non-terminal residue" evidence="1">
    <location>
        <position position="163"/>
    </location>
</feature>
<comment type="caution">
    <text evidence="1">The sequence shown here is derived from an EMBL/GenBank/DDBJ whole genome shotgun (WGS) entry which is preliminary data.</text>
</comment>
<sequence>MSRLRARMESLEEDRASLSAYHSRNIGIFSPLRRMPSELISEIFSWTLSSIMEASCSSVNDSPWVLTHISSRWRAISLGTPSLWSRIVIRPGYHSILPMVEAQIQRAQKLRIYFFGTPIHSRRQRKLFELLSQHSSRWEHLFLQLSTKLVVLLPSLRDRLPSL</sequence>
<dbReference type="Proteomes" id="UP001215280">
    <property type="component" value="Unassembled WGS sequence"/>
</dbReference>
<protein>
    <recommendedName>
        <fullName evidence="3">F-box domain-containing protein</fullName>
    </recommendedName>
</protein>
<evidence type="ECO:0008006" key="3">
    <source>
        <dbReference type="Google" id="ProtNLM"/>
    </source>
</evidence>
<keyword evidence="2" id="KW-1185">Reference proteome</keyword>
<organism evidence="1 2">
    <name type="scientific">Mycena maculata</name>
    <dbReference type="NCBI Taxonomy" id="230809"/>
    <lineage>
        <taxon>Eukaryota</taxon>
        <taxon>Fungi</taxon>
        <taxon>Dikarya</taxon>
        <taxon>Basidiomycota</taxon>
        <taxon>Agaricomycotina</taxon>
        <taxon>Agaricomycetes</taxon>
        <taxon>Agaricomycetidae</taxon>
        <taxon>Agaricales</taxon>
        <taxon>Marasmiineae</taxon>
        <taxon>Mycenaceae</taxon>
        <taxon>Mycena</taxon>
    </lineage>
</organism>
<proteinExistence type="predicted"/>
<dbReference type="EMBL" id="JARJLG010000041">
    <property type="protein sequence ID" value="KAJ7763116.1"/>
    <property type="molecule type" value="Genomic_DNA"/>
</dbReference>
<accession>A0AAD7JEF2</accession>